<feature type="domain" description="HTH deoR-type" evidence="4">
    <location>
        <begin position="13"/>
        <end position="68"/>
    </location>
</feature>
<dbReference type="OrthoDB" id="7688673at2"/>
<keyword evidence="3" id="KW-0804">Transcription</keyword>
<dbReference type="Pfam" id="PF00455">
    <property type="entry name" value="DeoRC"/>
    <property type="match status" value="1"/>
</dbReference>
<dbReference type="InterPro" id="IPR036390">
    <property type="entry name" value="WH_DNA-bd_sf"/>
</dbReference>
<dbReference type="SMART" id="SM01134">
    <property type="entry name" value="DeoRC"/>
    <property type="match status" value="1"/>
</dbReference>
<dbReference type="PANTHER" id="PTHR30363">
    <property type="entry name" value="HTH-TYPE TRANSCRIPTIONAL REGULATOR SRLR-RELATED"/>
    <property type="match status" value="1"/>
</dbReference>
<dbReference type="InterPro" id="IPR036388">
    <property type="entry name" value="WH-like_DNA-bd_sf"/>
</dbReference>
<dbReference type="InterPro" id="IPR018356">
    <property type="entry name" value="Tscrpt_reg_HTH_DeoR_CS"/>
</dbReference>
<evidence type="ECO:0000259" key="4">
    <source>
        <dbReference type="PROSITE" id="PS51000"/>
    </source>
</evidence>
<dbReference type="InterPro" id="IPR037171">
    <property type="entry name" value="NagB/RpiA_transferase-like"/>
</dbReference>
<dbReference type="GO" id="GO:0003677">
    <property type="term" value="F:DNA binding"/>
    <property type="evidence" value="ECO:0007669"/>
    <property type="project" value="UniProtKB-KW"/>
</dbReference>
<dbReference type="InterPro" id="IPR050313">
    <property type="entry name" value="Carb_Metab_HTH_regulators"/>
</dbReference>
<gene>
    <name evidence="5" type="ORF">D5H75_36935</name>
</gene>
<dbReference type="RefSeq" id="WP_119931257.1">
    <property type="nucleotide sequence ID" value="NZ_QZEY01000024.1"/>
</dbReference>
<dbReference type="InterPro" id="IPR001034">
    <property type="entry name" value="DeoR_HTH"/>
</dbReference>
<evidence type="ECO:0000313" key="5">
    <source>
        <dbReference type="EMBL" id="RJL21724.1"/>
    </source>
</evidence>
<keyword evidence="6" id="KW-1185">Reference proteome</keyword>
<evidence type="ECO:0000256" key="3">
    <source>
        <dbReference type="ARBA" id="ARBA00023163"/>
    </source>
</evidence>
<dbReference type="AlphaFoldDB" id="A0A3A4A0Z9"/>
<sequence length="265" mass="27291">MSDHDAGRRPGFAAERRERILRLLRANGSMSLRELASAVHASEVTVRRDLRALAADGLLDRRHGGAMLPGGLTREAPYREKTGVATAEKAAIAEYAAGLVEDGDAIVLGGGTTTHELARRLTGRRDLTVVTNSLLVAEALADAPGAEVVMTGGALRGPIRALVGGAAERSLAGTHVRRAFVSGNGVSAARGLSTPNMAVAGVDRAMAEAAAEVIALADHTKVGADTMFQTVPPDRVSLLVTDAAAPPAELAALRAAGVRVHVVTP</sequence>
<dbReference type="Gene3D" id="3.40.50.1360">
    <property type="match status" value="1"/>
</dbReference>
<dbReference type="PANTHER" id="PTHR30363:SF44">
    <property type="entry name" value="AGA OPERON TRANSCRIPTIONAL REPRESSOR-RELATED"/>
    <property type="match status" value="1"/>
</dbReference>
<protein>
    <submittedName>
        <fullName evidence="5">DeoR/GlpR transcriptional regulator</fullName>
    </submittedName>
</protein>
<dbReference type="PROSITE" id="PS51000">
    <property type="entry name" value="HTH_DEOR_2"/>
    <property type="match status" value="1"/>
</dbReference>
<dbReference type="Gene3D" id="1.10.10.10">
    <property type="entry name" value="Winged helix-like DNA-binding domain superfamily/Winged helix DNA-binding domain"/>
    <property type="match status" value="1"/>
</dbReference>
<evidence type="ECO:0000313" key="6">
    <source>
        <dbReference type="Proteomes" id="UP000265768"/>
    </source>
</evidence>
<dbReference type="Proteomes" id="UP000265768">
    <property type="component" value="Unassembled WGS sequence"/>
</dbReference>
<dbReference type="SUPFAM" id="SSF100950">
    <property type="entry name" value="NagB/RpiA/CoA transferase-like"/>
    <property type="match status" value="1"/>
</dbReference>
<dbReference type="GO" id="GO:0003700">
    <property type="term" value="F:DNA-binding transcription factor activity"/>
    <property type="evidence" value="ECO:0007669"/>
    <property type="project" value="InterPro"/>
</dbReference>
<reference evidence="5 6" key="1">
    <citation type="submission" date="2018-09" db="EMBL/GenBank/DDBJ databases">
        <title>YIM 75507 draft genome.</title>
        <authorList>
            <person name="Tang S."/>
            <person name="Feng Y."/>
        </authorList>
    </citation>
    <scope>NUCLEOTIDE SEQUENCE [LARGE SCALE GENOMIC DNA]</scope>
    <source>
        <strain evidence="5 6">YIM 75507</strain>
    </source>
</reference>
<evidence type="ECO:0000256" key="2">
    <source>
        <dbReference type="ARBA" id="ARBA00023125"/>
    </source>
</evidence>
<keyword evidence="1" id="KW-0805">Transcription regulation</keyword>
<dbReference type="EMBL" id="QZEY01000024">
    <property type="protein sequence ID" value="RJL21724.1"/>
    <property type="molecule type" value="Genomic_DNA"/>
</dbReference>
<dbReference type="Pfam" id="PF08220">
    <property type="entry name" value="HTH_DeoR"/>
    <property type="match status" value="1"/>
</dbReference>
<accession>A0A3A4A0Z9</accession>
<proteinExistence type="predicted"/>
<comment type="caution">
    <text evidence="5">The sequence shown here is derived from an EMBL/GenBank/DDBJ whole genome shotgun (WGS) entry which is preliminary data.</text>
</comment>
<organism evidence="5 6">
    <name type="scientific">Bailinhaonella thermotolerans</name>
    <dbReference type="NCBI Taxonomy" id="1070861"/>
    <lineage>
        <taxon>Bacteria</taxon>
        <taxon>Bacillati</taxon>
        <taxon>Actinomycetota</taxon>
        <taxon>Actinomycetes</taxon>
        <taxon>Streptosporangiales</taxon>
        <taxon>Streptosporangiaceae</taxon>
        <taxon>Bailinhaonella</taxon>
    </lineage>
</organism>
<dbReference type="SMART" id="SM00420">
    <property type="entry name" value="HTH_DEOR"/>
    <property type="match status" value="1"/>
</dbReference>
<name>A0A3A4A0Z9_9ACTN</name>
<dbReference type="SUPFAM" id="SSF46785">
    <property type="entry name" value="Winged helix' DNA-binding domain"/>
    <property type="match status" value="1"/>
</dbReference>
<dbReference type="InterPro" id="IPR014036">
    <property type="entry name" value="DeoR-like_C"/>
</dbReference>
<evidence type="ECO:0000256" key="1">
    <source>
        <dbReference type="ARBA" id="ARBA00023015"/>
    </source>
</evidence>
<dbReference type="PROSITE" id="PS00894">
    <property type="entry name" value="HTH_DEOR_1"/>
    <property type="match status" value="1"/>
</dbReference>
<dbReference type="PRINTS" id="PR00037">
    <property type="entry name" value="HTHLACR"/>
</dbReference>
<keyword evidence="2" id="KW-0238">DNA-binding</keyword>